<evidence type="ECO:0000256" key="6">
    <source>
        <dbReference type="ARBA" id="ARBA00023242"/>
    </source>
</evidence>
<dbReference type="SUPFAM" id="SSF47459">
    <property type="entry name" value="HLH, helix-loop-helix DNA-binding domain"/>
    <property type="match status" value="1"/>
</dbReference>
<reference evidence="9" key="1">
    <citation type="submission" date="2018-11" db="EMBL/GenBank/DDBJ databases">
        <authorList>
            <consortium name="Pathogen Informatics"/>
        </authorList>
    </citation>
    <scope>NUCLEOTIDE SEQUENCE</scope>
</reference>
<evidence type="ECO:0000256" key="2">
    <source>
        <dbReference type="ARBA" id="ARBA00008289"/>
    </source>
</evidence>
<dbReference type="GO" id="GO:0046983">
    <property type="term" value="F:protein dimerization activity"/>
    <property type="evidence" value="ECO:0007669"/>
    <property type="project" value="InterPro"/>
</dbReference>
<dbReference type="SMART" id="SM00353">
    <property type="entry name" value="HLH"/>
    <property type="match status" value="1"/>
</dbReference>
<keyword evidence="4" id="KW-0238">DNA-binding</keyword>
<evidence type="ECO:0000256" key="3">
    <source>
        <dbReference type="ARBA" id="ARBA00023015"/>
    </source>
</evidence>
<dbReference type="InterPro" id="IPR036638">
    <property type="entry name" value="HLH_DNA-bd_sf"/>
</dbReference>
<dbReference type="EMBL" id="CAAALY010006104">
    <property type="protein sequence ID" value="VEL09342.1"/>
    <property type="molecule type" value="Genomic_DNA"/>
</dbReference>
<organism evidence="9 10">
    <name type="scientific">Protopolystoma xenopodis</name>
    <dbReference type="NCBI Taxonomy" id="117903"/>
    <lineage>
        <taxon>Eukaryota</taxon>
        <taxon>Metazoa</taxon>
        <taxon>Spiralia</taxon>
        <taxon>Lophotrochozoa</taxon>
        <taxon>Platyhelminthes</taxon>
        <taxon>Monogenea</taxon>
        <taxon>Polyopisthocotylea</taxon>
        <taxon>Polystomatidea</taxon>
        <taxon>Polystomatidae</taxon>
        <taxon>Protopolystoma</taxon>
    </lineage>
</organism>
<dbReference type="GO" id="GO:0000981">
    <property type="term" value="F:DNA-binding transcription factor activity, RNA polymerase II-specific"/>
    <property type="evidence" value="ECO:0007669"/>
    <property type="project" value="TreeGrafter"/>
</dbReference>
<dbReference type="PROSITE" id="PS50888">
    <property type="entry name" value="BHLH"/>
    <property type="match status" value="1"/>
</dbReference>
<accession>A0A3S4ZE95</accession>
<proteinExistence type="inferred from homology"/>
<name>A0A3S4ZE95_9PLAT</name>
<feature type="region of interest" description="Disordered" evidence="7">
    <location>
        <begin position="1"/>
        <end position="39"/>
    </location>
</feature>
<dbReference type="Pfam" id="PF00010">
    <property type="entry name" value="HLH"/>
    <property type="match status" value="1"/>
</dbReference>
<dbReference type="GO" id="GO:0000978">
    <property type="term" value="F:RNA polymerase II cis-regulatory region sequence-specific DNA binding"/>
    <property type="evidence" value="ECO:0007669"/>
    <property type="project" value="TreeGrafter"/>
</dbReference>
<dbReference type="AlphaFoldDB" id="A0A3S4ZE95"/>
<gene>
    <name evidence="9" type="ORF">PXEA_LOCUS2782</name>
</gene>
<comment type="caution">
    <text evidence="9">The sequence shown here is derived from an EMBL/GenBank/DDBJ whole genome shotgun (WGS) entry which is preliminary data.</text>
</comment>
<keyword evidence="3" id="KW-0805">Transcription regulation</keyword>
<feature type="compositionally biased region" description="Low complexity" evidence="7">
    <location>
        <begin position="7"/>
        <end position="18"/>
    </location>
</feature>
<evidence type="ECO:0000259" key="8">
    <source>
        <dbReference type="PROSITE" id="PS50888"/>
    </source>
</evidence>
<evidence type="ECO:0000256" key="7">
    <source>
        <dbReference type="SAM" id="MobiDB-lite"/>
    </source>
</evidence>
<sequence length="323" mass="35004">MEGVVPHSQAGSHAQSSGHHSKSIVSNSPPNRLLPSSIAHSDEDQIAWMRDRNKKDSHNRIERKRRDYINCQISELGELLPESLFREGECKKNKGSILKNSVEYINILRNEASKCIVIRKEAELAATVITRLEKRISELEKCMKLEQTSPTLLPEDMSPPTEFECSPQLHEWRSMHESNLANGSFSTSPLIGLLLTQSLPTQSTSCIIHQQQQQQAPLLTQLGNCSGGAGSLPSPGGTFISGEASESSPGLSSLCNEDTQLVVGSLGNMGILVSGTNGSGQALQLAGTSVGSSMQGDSKLFSGRKYIILLSFNYICIKSLLPS</sequence>
<dbReference type="Proteomes" id="UP000784294">
    <property type="component" value="Unassembled WGS sequence"/>
</dbReference>
<comment type="subcellular location">
    <subcellularLocation>
        <location evidence="1">Nucleus</location>
    </subcellularLocation>
</comment>
<evidence type="ECO:0000313" key="10">
    <source>
        <dbReference type="Proteomes" id="UP000784294"/>
    </source>
</evidence>
<evidence type="ECO:0000256" key="1">
    <source>
        <dbReference type="ARBA" id="ARBA00004123"/>
    </source>
</evidence>
<dbReference type="PANTHER" id="PTHR45776">
    <property type="entry name" value="MIP04163P"/>
    <property type="match status" value="1"/>
</dbReference>
<evidence type="ECO:0000256" key="4">
    <source>
        <dbReference type="ARBA" id="ARBA00023125"/>
    </source>
</evidence>
<dbReference type="OrthoDB" id="6242697at2759"/>
<keyword evidence="10" id="KW-1185">Reference proteome</keyword>
<feature type="domain" description="BHLH" evidence="8">
    <location>
        <begin position="53"/>
        <end position="108"/>
    </location>
</feature>
<dbReference type="Gene3D" id="4.10.280.10">
    <property type="entry name" value="Helix-loop-helix DNA-binding domain"/>
    <property type="match status" value="1"/>
</dbReference>
<feature type="compositionally biased region" description="Low complexity" evidence="7">
    <location>
        <begin position="26"/>
        <end position="37"/>
    </location>
</feature>
<evidence type="ECO:0000256" key="5">
    <source>
        <dbReference type="ARBA" id="ARBA00023163"/>
    </source>
</evidence>
<dbReference type="InterPro" id="IPR011598">
    <property type="entry name" value="bHLH_dom"/>
</dbReference>
<dbReference type="GO" id="GO:0005634">
    <property type="term" value="C:nucleus"/>
    <property type="evidence" value="ECO:0007669"/>
    <property type="project" value="UniProtKB-SubCell"/>
</dbReference>
<evidence type="ECO:0000313" key="9">
    <source>
        <dbReference type="EMBL" id="VEL09342.1"/>
    </source>
</evidence>
<keyword evidence="6" id="KW-0539">Nucleus</keyword>
<comment type="similarity">
    <text evidence="2">Belongs to the MiT/TFE family.</text>
</comment>
<dbReference type="PANTHER" id="PTHR45776:SF2">
    <property type="entry name" value="MIP04163P"/>
    <property type="match status" value="1"/>
</dbReference>
<keyword evidence="5" id="KW-0804">Transcription</keyword>
<protein>
    <recommendedName>
        <fullName evidence="8">BHLH domain-containing protein</fullName>
    </recommendedName>
</protein>